<protein>
    <submittedName>
        <fullName evidence="1">Uncharacterized protein</fullName>
    </submittedName>
</protein>
<dbReference type="EMBL" id="BK059091">
    <property type="protein sequence ID" value="DAE28758.1"/>
    <property type="molecule type" value="Genomic_DNA"/>
</dbReference>
<reference evidence="1" key="1">
    <citation type="journal article" date="2021" name="Proc. Natl. Acad. Sci. U.S.A.">
        <title>A Catalog of Tens of Thousands of Viruses from Human Metagenomes Reveals Hidden Associations with Chronic Diseases.</title>
        <authorList>
            <person name="Tisza M.J."/>
            <person name="Buck C.B."/>
        </authorList>
    </citation>
    <scope>NUCLEOTIDE SEQUENCE</scope>
    <source>
        <strain evidence="1">CtmTa7</strain>
    </source>
</reference>
<dbReference type="Pfam" id="PF18941">
    <property type="entry name" value="DUF5688"/>
    <property type="match status" value="1"/>
</dbReference>
<proteinExistence type="predicted"/>
<sequence length="285" mass="32675">MKKITREMVVNELNNRGYNTKEQKVNKNSVEFNAITIEMDGNISPLIYPDERIEAANNNEITFDDVVNGIIELYENVKSKNIGFKKFSNKDFILENIYIGLQKKSNKDIVKIPNEFDIEAYLFIRITDTDDNLCTVMVKPGLLREASIDKNEAWDRARKNTFAETEIIPMVKYMCELTGMKYTNETEEMFAMNPPVYILTNKSKYRGASAFLNKKALKEICDKNNTTKLVAIPSSIHEFLIQPYDESLGISIDEFSKMVMEVNASTVDPVDQLASRAFIINKEDL</sequence>
<accession>A0A8S5RBF7</accession>
<dbReference type="InterPro" id="IPR043743">
    <property type="entry name" value="DUF5688"/>
</dbReference>
<organism evidence="1">
    <name type="scientific">virus sp. ctmTa7</name>
    <dbReference type="NCBI Taxonomy" id="2828255"/>
    <lineage>
        <taxon>Viruses</taxon>
    </lineage>
</organism>
<evidence type="ECO:0000313" key="1">
    <source>
        <dbReference type="EMBL" id="DAE28758.1"/>
    </source>
</evidence>
<name>A0A8S5RBF7_9VIRU</name>